<evidence type="ECO:0000313" key="1">
    <source>
        <dbReference type="EMBL" id="AUW94770.1"/>
    </source>
</evidence>
<organism evidence="1 2">
    <name type="scientific">Sulfobacillus thermotolerans</name>
    <dbReference type="NCBI Taxonomy" id="338644"/>
    <lineage>
        <taxon>Bacteria</taxon>
        <taxon>Bacillati</taxon>
        <taxon>Bacillota</taxon>
        <taxon>Clostridia</taxon>
        <taxon>Eubacteriales</taxon>
        <taxon>Clostridiales Family XVII. Incertae Sedis</taxon>
        <taxon>Sulfobacillus</taxon>
    </lineage>
</organism>
<proteinExistence type="predicted"/>
<name>A0ABN5H276_9FIRM</name>
<dbReference type="Proteomes" id="UP000325292">
    <property type="component" value="Chromosome"/>
</dbReference>
<protein>
    <recommendedName>
        <fullName evidence="3">Restriction endonuclease domain-containing protein</fullName>
    </recommendedName>
</protein>
<dbReference type="InterPro" id="IPR025855">
    <property type="entry name" value="Replic_Relax"/>
</dbReference>
<evidence type="ECO:0008006" key="3">
    <source>
        <dbReference type="Google" id="ProtNLM"/>
    </source>
</evidence>
<sequence length="236" mass="26789">MNNPLTWPLVLETTGYLSSNQAQHYFDLALVGNDWPADCILWNDALWTRAQFQRGAHAKHRELVTESFIRLFPVITHWQTGGTPFGLFPDAMIRMSPDDLPILIEVDTGKETAKQWQSKLAMYRLEAFANPPFGLWVIAAGGPRRINHLTTWVNDANLPLSWQVSPVLQLPEPFCVRDKAPNPPRLAALSEHPRYRMWPEGTELTAPQAQILLRQGAQIHAKEITALGPLYYLTFL</sequence>
<keyword evidence="2" id="KW-1185">Reference proteome</keyword>
<gene>
    <name evidence="1" type="ORF">BXT84_13120</name>
</gene>
<dbReference type="Pfam" id="PF13814">
    <property type="entry name" value="Replic_Relax"/>
    <property type="match status" value="1"/>
</dbReference>
<evidence type="ECO:0000313" key="2">
    <source>
        <dbReference type="Proteomes" id="UP000325292"/>
    </source>
</evidence>
<reference evidence="1 2" key="1">
    <citation type="journal article" date="2019" name="Sci. Rep.">
        <title>Sulfobacillus thermotolerans: new insights into resistance and metabolic capacities of acidophilic chemolithotrophs.</title>
        <authorList>
            <person name="Panyushkina A.E."/>
            <person name="Babenko V.V."/>
            <person name="Nikitina A.S."/>
            <person name="Selezneva O.V."/>
            <person name="Tsaplina I.A."/>
            <person name="Letarova M.A."/>
            <person name="Kostryukova E.S."/>
            <person name="Letarov A.V."/>
        </authorList>
    </citation>
    <scope>NUCLEOTIDE SEQUENCE [LARGE SCALE GENOMIC DNA]</scope>
    <source>
        <strain evidence="1 2">Kr1</strain>
    </source>
</reference>
<dbReference type="EMBL" id="CP019454">
    <property type="protein sequence ID" value="AUW94770.1"/>
    <property type="molecule type" value="Genomic_DNA"/>
</dbReference>
<accession>A0ABN5H276</accession>